<dbReference type="PANTHER" id="PTHR43791">
    <property type="entry name" value="PERMEASE-RELATED"/>
    <property type="match status" value="1"/>
</dbReference>
<feature type="transmembrane region" description="Helical" evidence="6">
    <location>
        <begin position="428"/>
        <end position="448"/>
    </location>
</feature>
<dbReference type="Pfam" id="PF07690">
    <property type="entry name" value="MFS_1"/>
    <property type="match status" value="1"/>
</dbReference>
<keyword evidence="2" id="KW-0813">Transport</keyword>
<feature type="transmembrane region" description="Helical" evidence="6">
    <location>
        <begin position="365"/>
        <end position="385"/>
    </location>
</feature>
<dbReference type="InterPro" id="IPR011701">
    <property type="entry name" value="MFS"/>
</dbReference>
<evidence type="ECO:0000313" key="8">
    <source>
        <dbReference type="EMBL" id="ODO04891.1"/>
    </source>
</evidence>
<dbReference type="GO" id="GO:0033229">
    <property type="term" value="F:cysteine transmembrane transporter activity"/>
    <property type="evidence" value="ECO:0007669"/>
    <property type="project" value="TreeGrafter"/>
</dbReference>
<organism evidence="8 9">
    <name type="scientific">Cryptococcus amylolentus CBS 6273</name>
    <dbReference type="NCBI Taxonomy" id="1296118"/>
    <lineage>
        <taxon>Eukaryota</taxon>
        <taxon>Fungi</taxon>
        <taxon>Dikarya</taxon>
        <taxon>Basidiomycota</taxon>
        <taxon>Agaricomycotina</taxon>
        <taxon>Tremellomycetes</taxon>
        <taxon>Tremellales</taxon>
        <taxon>Cryptococcaceae</taxon>
        <taxon>Cryptococcus</taxon>
    </lineage>
</organism>
<keyword evidence="5 6" id="KW-0472">Membrane</keyword>
<dbReference type="EMBL" id="MEKH01000008">
    <property type="protein sequence ID" value="ODO04891.1"/>
    <property type="molecule type" value="Genomic_DNA"/>
</dbReference>
<comment type="subcellular location">
    <subcellularLocation>
        <location evidence="1">Membrane</location>
        <topology evidence="1">Multi-pass membrane protein</topology>
    </subcellularLocation>
</comment>
<reference evidence="8 9" key="1">
    <citation type="submission" date="2016-06" db="EMBL/GenBank/DDBJ databases">
        <title>Evolution of pathogenesis and genome organization in the Tremellales.</title>
        <authorList>
            <person name="Cuomo C."/>
            <person name="Litvintseva A."/>
            <person name="Heitman J."/>
            <person name="Chen Y."/>
            <person name="Sun S."/>
            <person name="Springer D."/>
            <person name="Dromer F."/>
            <person name="Young S."/>
            <person name="Zeng Q."/>
            <person name="Chapman S."/>
            <person name="Gujja S."/>
            <person name="Saif S."/>
            <person name="Birren B."/>
        </authorList>
    </citation>
    <scope>NUCLEOTIDE SEQUENCE [LARGE SCALE GENOMIC DNA]</scope>
    <source>
        <strain evidence="8 9">CBS 6273</strain>
    </source>
</reference>
<dbReference type="AlphaFoldDB" id="A0A1E3JVL3"/>
<sequence length="525" mass="58220">MAALAPSDSLVKDDVDVKTEQAHIEHLDIRQNDLAGLKNVKDQEAAGYVDPTVLISDANNIRLRRKIHRSRILPILCLGYLCQALDKGTLTSSSIMGWLEDVGAKGQDFSLTTTLLWCGIIIGEPVANQLVRRLSLRYILSGGIFIWSALIIGLGFSFNIHAVFGVRFLLGFTESVVGPCMLALMVQWYRIEEQPFVTSIWQAMLGTATGISALFAYGFYHIQNGKIHSWQWLHITVALISFVCSIIVFLFLPSSPTKARWATEEEKILFVERVRANNQGLKQKHWNTAQAREAFTDPFTLCLFALCVFNTLVVGGISTFSGLLITKAFGFSNLDAQLLSIPIGAMGVITFLTMGFCIRKTDQTCYTMIAFTIPNIVGTVVLLTVAPTSKTKGGLVVAFYVMQFFGACYPATLMLLARNSAGQTKKSITYAVTFIGWAGGNAISTQIFQSKWSPRYFNALYIHLALYGGFIITALLTRMLLARRNKKNIQGIEARKAAEGECYLENARAFEDLTDRQNPDFIYSL</sequence>
<dbReference type="PROSITE" id="PS50850">
    <property type="entry name" value="MFS"/>
    <property type="match status" value="1"/>
</dbReference>
<feature type="transmembrane region" description="Helical" evidence="6">
    <location>
        <begin position="460"/>
        <end position="481"/>
    </location>
</feature>
<name>A0A1E3JVL3_9TREE</name>
<evidence type="ECO:0000256" key="3">
    <source>
        <dbReference type="ARBA" id="ARBA00022692"/>
    </source>
</evidence>
<feature type="transmembrane region" description="Helical" evidence="6">
    <location>
        <begin position="232"/>
        <end position="252"/>
    </location>
</feature>
<feature type="transmembrane region" description="Helical" evidence="6">
    <location>
        <begin position="301"/>
        <end position="325"/>
    </location>
</feature>
<dbReference type="SUPFAM" id="SSF103473">
    <property type="entry name" value="MFS general substrate transporter"/>
    <property type="match status" value="1"/>
</dbReference>
<evidence type="ECO:0000313" key="9">
    <source>
        <dbReference type="Proteomes" id="UP000095149"/>
    </source>
</evidence>
<evidence type="ECO:0000256" key="6">
    <source>
        <dbReference type="SAM" id="Phobius"/>
    </source>
</evidence>
<dbReference type="OrthoDB" id="6730379at2759"/>
<evidence type="ECO:0000256" key="5">
    <source>
        <dbReference type="ARBA" id="ARBA00023136"/>
    </source>
</evidence>
<feature type="transmembrane region" description="Helical" evidence="6">
    <location>
        <begin position="200"/>
        <end position="220"/>
    </location>
</feature>
<protein>
    <recommendedName>
        <fullName evidence="7">Major facilitator superfamily (MFS) profile domain-containing protein</fullName>
    </recommendedName>
</protein>
<feature type="transmembrane region" description="Helical" evidence="6">
    <location>
        <begin position="139"/>
        <end position="162"/>
    </location>
</feature>
<gene>
    <name evidence="8" type="ORF">I350_05501</name>
</gene>
<proteinExistence type="predicted"/>
<evidence type="ECO:0000256" key="4">
    <source>
        <dbReference type="ARBA" id="ARBA00022989"/>
    </source>
</evidence>
<comment type="caution">
    <text evidence="8">The sequence shown here is derived from an EMBL/GenBank/DDBJ whole genome shotgun (WGS) entry which is preliminary data.</text>
</comment>
<dbReference type="PANTHER" id="PTHR43791:SF63">
    <property type="entry name" value="HIGH AFFINITY CYSTEINE TRANSPORTER"/>
    <property type="match status" value="1"/>
</dbReference>
<dbReference type="GO" id="GO:0016020">
    <property type="term" value="C:membrane"/>
    <property type="evidence" value="ECO:0007669"/>
    <property type="project" value="UniProtKB-SubCell"/>
</dbReference>
<dbReference type="InterPro" id="IPR036259">
    <property type="entry name" value="MFS_trans_sf"/>
</dbReference>
<keyword evidence="4 6" id="KW-1133">Transmembrane helix</keyword>
<evidence type="ECO:0000256" key="1">
    <source>
        <dbReference type="ARBA" id="ARBA00004141"/>
    </source>
</evidence>
<dbReference type="Gene3D" id="1.20.1250.20">
    <property type="entry name" value="MFS general substrate transporter like domains"/>
    <property type="match status" value="2"/>
</dbReference>
<keyword evidence="3 6" id="KW-0812">Transmembrane</keyword>
<evidence type="ECO:0000256" key="2">
    <source>
        <dbReference type="ARBA" id="ARBA00022448"/>
    </source>
</evidence>
<feature type="domain" description="Major facilitator superfamily (MFS) profile" evidence="7">
    <location>
        <begin position="72"/>
        <end position="486"/>
    </location>
</feature>
<evidence type="ECO:0000259" key="7">
    <source>
        <dbReference type="PROSITE" id="PS50850"/>
    </source>
</evidence>
<feature type="transmembrane region" description="Helical" evidence="6">
    <location>
        <begin position="337"/>
        <end position="358"/>
    </location>
</feature>
<dbReference type="InterPro" id="IPR020846">
    <property type="entry name" value="MFS_dom"/>
</dbReference>
<feature type="transmembrane region" description="Helical" evidence="6">
    <location>
        <begin position="168"/>
        <end position="188"/>
    </location>
</feature>
<dbReference type="Proteomes" id="UP000095149">
    <property type="component" value="Unassembled WGS sequence"/>
</dbReference>
<feature type="transmembrane region" description="Helical" evidence="6">
    <location>
        <begin position="397"/>
        <end position="416"/>
    </location>
</feature>
<accession>A0A1E3JVL3</accession>